<dbReference type="RefSeq" id="WP_012196365.1">
    <property type="nucleotide sequence ID" value="NC_009976.1"/>
</dbReference>
<keyword evidence="3" id="KW-1185">Reference proteome</keyword>
<evidence type="ECO:0000313" key="3">
    <source>
        <dbReference type="Proteomes" id="UP000000788"/>
    </source>
</evidence>
<evidence type="ECO:0000313" key="2">
    <source>
        <dbReference type="EMBL" id="ABX09745.1"/>
    </source>
</evidence>
<organism evidence="2 3">
    <name type="scientific">Prochlorococcus marinus (strain MIT 9211)</name>
    <dbReference type="NCBI Taxonomy" id="93059"/>
    <lineage>
        <taxon>Bacteria</taxon>
        <taxon>Bacillati</taxon>
        <taxon>Cyanobacteriota</taxon>
        <taxon>Cyanophyceae</taxon>
        <taxon>Synechococcales</taxon>
        <taxon>Prochlorococcaceae</taxon>
        <taxon>Prochlorococcus</taxon>
    </lineage>
</organism>
<name>A9BDD2_PROM4</name>
<dbReference type="AlphaFoldDB" id="A9BDD2"/>
<accession>A9BDD2</accession>
<keyword evidence="1" id="KW-0472">Membrane</keyword>
<dbReference type="PANTHER" id="PTHR39085:SF1">
    <property type="entry name" value="SLL0924 PROTEIN"/>
    <property type="match status" value="1"/>
</dbReference>
<dbReference type="OrthoDB" id="69351at2"/>
<feature type="transmembrane region" description="Helical" evidence="1">
    <location>
        <begin position="20"/>
        <end position="45"/>
    </location>
</feature>
<protein>
    <recommendedName>
        <fullName evidence="4">Metal-binding protein</fullName>
    </recommendedName>
</protein>
<dbReference type="eggNOG" id="COG2389">
    <property type="taxonomic scope" value="Bacteria"/>
</dbReference>
<dbReference type="STRING" id="93059.P9211_18141"/>
<dbReference type="KEGG" id="pmj:P9211_18141"/>
<dbReference type="InterPro" id="IPR019250">
    <property type="entry name" value="DUF2227_metal-bd"/>
</dbReference>
<gene>
    <name evidence="2" type="ordered locus">P9211_18141</name>
</gene>
<evidence type="ECO:0000256" key="1">
    <source>
        <dbReference type="SAM" id="Phobius"/>
    </source>
</evidence>
<dbReference type="Pfam" id="PF09988">
    <property type="entry name" value="DUF2227"/>
    <property type="match status" value="1"/>
</dbReference>
<proteinExistence type="predicted"/>
<keyword evidence="1" id="KW-1133">Transmembrane helix</keyword>
<dbReference type="PANTHER" id="PTHR39085">
    <property type="entry name" value="SLL0924 PROTEIN"/>
    <property type="match status" value="1"/>
</dbReference>
<dbReference type="EMBL" id="CP000878">
    <property type="protein sequence ID" value="ABX09745.1"/>
    <property type="molecule type" value="Genomic_DNA"/>
</dbReference>
<evidence type="ECO:0008006" key="4">
    <source>
        <dbReference type="Google" id="ProtNLM"/>
    </source>
</evidence>
<keyword evidence="1" id="KW-0812">Transmembrane</keyword>
<dbReference type="Proteomes" id="UP000000788">
    <property type="component" value="Chromosome"/>
</dbReference>
<reference evidence="2 3" key="1">
    <citation type="journal article" date="2007" name="PLoS Genet.">
        <title>Patterns and implications of gene gain and loss in the evolution of Prochlorococcus.</title>
        <authorList>
            <person name="Kettler G.C."/>
            <person name="Martiny A.C."/>
            <person name="Huang K."/>
            <person name="Zucker J."/>
            <person name="Coleman M.L."/>
            <person name="Rodrigue S."/>
            <person name="Chen F."/>
            <person name="Lapidus A."/>
            <person name="Ferriera S."/>
            <person name="Johnson J."/>
            <person name="Steglich C."/>
            <person name="Church G.M."/>
            <person name="Richardson P."/>
            <person name="Chisholm S.W."/>
        </authorList>
    </citation>
    <scope>NUCLEOTIDE SEQUENCE [LARGE SCALE GENOMIC DNA]</scope>
    <source>
        <strain evidence="3">MIT 9211</strain>
    </source>
</reference>
<dbReference type="HOGENOM" id="CLU_111923_0_0_3"/>
<sequence length="159" mass="17956">MALGPKHDKSTKFWSLPFGIVIGITLGLQNGILAGISFALGGLWLSPDLDIDSKPLKRWGILKIMWWPYRKIIPHRSFFSHGPVIGTTLRVLYLMAIFTFMQLILKNLGIEPTSLSTENLIKSIYQYPKSALAIFLGIEGSAWLHLIQDKDPLPIKWKN</sequence>